<gene>
    <name evidence="3" type="ORF">G3576_14720</name>
</gene>
<accession>A0A6M1LNC0</accession>
<evidence type="ECO:0000313" key="3">
    <source>
        <dbReference type="EMBL" id="NGM21274.1"/>
    </source>
</evidence>
<feature type="domain" description="DUF6596" evidence="2">
    <location>
        <begin position="178"/>
        <end position="274"/>
    </location>
</feature>
<dbReference type="AlphaFoldDB" id="A0A6M1LNC0"/>
<dbReference type="Gene3D" id="1.10.1740.10">
    <property type="match status" value="1"/>
</dbReference>
<dbReference type="InterPro" id="IPR013325">
    <property type="entry name" value="RNA_pol_sigma_r2"/>
</dbReference>
<evidence type="ECO:0000313" key="4">
    <source>
        <dbReference type="Proteomes" id="UP000475385"/>
    </source>
</evidence>
<dbReference type="Pfam" id="PF04542">
    <property type="entry name" value="Sigma70_r2"/>
    <property type="match status" value="1"/>
</dbReference>
<evidence type="ECO:0000259" key="2">
    <source>
        <dbReference type="Pfam" id="PF20239"/>
    </source>
</evidence>
<proteinExistence type="predicted"/>
<protein>
    <submittedName>
        <fullName evidence="3">RNA polymerase subunit sigma-70</fullName>
    </submittedName>
</protein>
<evidence type="ECO:0000259" key="1">
    <source>
        <dbReference type="Pfam" id="PF04542"/>
    </source>
</evidence>
<dbReference type="RefSeq" id="WP_164695173.1">
    <property type="nucleotide sequence ID" value="NZ_JAAIKB010000005.1"/>
</dbReference>
<dbReference type="GO" id="GO:0003700">
    <property type="term" value="F:DNA-binding transcription factor activity"/>
    <property type="evidence" value="ECO:0007669"/>
    <property type="project" value="InterPro"/>
</dbReference>
<feature type="domain" description="RNA polymerase sigma-70 region 2" evidence="1">
    <location>
        <begin position="16"/>
        <end position="77"/>
    </location>
</feature>
<dbReference type="InterPro" id="IPR007627">
    <property type="entry name" value="RNA_pol_sigma70_r2"/>
</dbReference>
<name>A0A6M1LNC0_9PROT</name>
<dbReference type="Pfam" id="PF20239">
    <property type="entry name" value="DUF6596"/>
    <property type="match status" value="1"/>
</dbReference>
<dbReference type="EMBL" id="JAAIKB010000005">
    <property type="protein sequence ID" value="NGM21274.1"/>
    <property type="molecule type" value="Genomic_DNA"/>
</dbReference>
<dbReference type="InterPro" id="IPR046531">
    <property type="entry name" value="DUF6596"/>
</dbReference>
<dbReference type="SUPFAM" id="SSF88946">
    <property type="entry name" value="Sigma2 domain of RNA polymerase sigma factors"/>
    <property type="match status" value="1"/>
</dbReference>
<dbReference type="PANTHER" id="PTHR47756:SF2">
    <property type="entry name" value="BLL6612 PROTEIN"/>
    <property type="match status" value="1"/>
</dbReference>
<dbReference type="GO" id="GO:0006352">
    <property type="term" value="P:DNA-templated transcription initiation"/>
    <property type="evidence" value="ECO:0007669"/>
    <property type="project" value="InterPro"/>
</dbReference>
<comment type="caution">
    <text evidence="3">The sequence shown here is derived from an EMBL/GenBank/DDBJ whole genome shotgun (WGS) entry which is preliminary data.</text>
</comment>
<dbReference type="PANTHER" id="PTHR47756">
    <property type="entry name" value="BLL6612 PROTEIN-RELATED"/>
    <property type="match status" value="1"/>
</dbReference>
<dbReference type="Proteomes" id="UP000475385">
    <property type="component" value="Unassembled WGS sequence"/>
</dbReference>
<organism evidence="3 4">
    <name type="scientific">Falsiroseomonas algicola</name>
    <dbReference type="NCBI Taxonomy" id="2716930"/>
    <lineage>
        <taxon>Bacteria</taxon>
        <taxon>Pseudomonadati</taxon>
        <taxon>Pseudomonadota</taxon>
        <taxon>Alphaproteobacteria</taxon>
        <taxon>Acetobacterales</taxon>
        <taxon>Roseomonadaceae</taxon>
        <taxon>Falsiroseomonas</taxon>
    </lineage>
</organism>
<reference evidence="3 4" key="1">
    <citation type="submission" date="2020-03" db="EMBL/GenBank/DDBJ databases">
        <title>Roseomonas stagni sp. nov., isolated from pond water in Japan.</title>
        <authorList>
            <person name="Furuhata K."/>
            <person name="Miyamoto H."/>
            <person name="Goto K."/>
        </authorList>
    </citation>
    <scope>NUCLEOTIDE SEQUENCE [LARGE SCALE GENOMIC DNA]</scope>
    <source>
        <strain evidence="3 4">PeD5</strain>
    </source>
</reference>
<sequence>MTAASLAAERAARDSYGRLLAWLAARGRDIAQAEDALADAFAAALATWPRDGVPDKPEAWLLTAARRRLLDGHRRRATASAAEPTLRHAALLAEEPEPDAIPDHRLALLLACAAPEVERAAQAPLMLQVVLGLDAARIASAFLVSPAAMGQRLVRAKRRIAASGARFALPGREGVAARLPAVLDAIYAAYAAGAQDPADGGALAGEALWLARIAAALAPEEAEALGLAALLLHLEARRPAARDTAGHYVPLSDQPPEAWDGAMQAEAEALLRRAFALGAPGRFQWEAAVQSVHAARRVTGRTDWAAILLLYDALLAATASPVVALNRAVALAEAGGVAAGLAALRSLGADGRLAGYQPFWAAMASLAARAGETAEAEAARLRAAGLATDPAVRDFLLRLSPS</sequence>
<keyword evidence="4" id="KW-1185">Reference proteome</keyword>